<dbReference type="PROSITE" id="PS00198">
    <property type="entry name" value="4FE4S_FER_1"/>
    <property type="match status" value="1"/>
</dbReference>
<dbReference type="CDD" id="cd10551">
    <property type="entry name" value="PsrB"/>
    <property type="match status" value="1"/>
</dbReference>
<dbReference type="OMA" id="VSCSMEN"/>
<keyword evidence="4" id="KW-0411">Iron-sulfur</keyword>
<feature type="domain" description="4Fe-4S ferredoxin-type" evidence="5">
    <location>
        <begin position="77"/>
        <end position="108"/>
    </location>
</feature>
<evidence type="ECO:0000256" key="3">
    <source>
        <dbReference type="ARBA" id="ARBA00023004"/>
    </source>
</evidence>
<dbReference type="PROSITE" id="PS51379">
    <property type="entry name" value="4FE4S_FER_2"/>
    <property type="match status" value="2"/>
</dbReference>
<dbReference type="GO" id="GO:0016491">
    <property type="term" value="F:oxidoreductase activity"/>
    <property type="evidence" value="ECO:0007669"/>
    <property type="project" value="UniProtKB-ARBA"/>
</dbReference>
<dbReference type="GO" id="GO:0046872">
    <property type="term" value="F:metal ion binding"/>
    <property type="evidence" value="ECO:0007669"/>
    <property type="project" value="UniProtKB-KW"/>
</dbReference>
<dbReference type="PANTHER" id="PTHR43177">
    <property type="entry name" value="PROTEIN NRFC"/>
    <property type="match status" value="1"/>
</dbReference>
<dbReference type="Proteomes" id="UP000182829">
    <property type="component" value="Unassembled WGS sequence"/>
</dbReference>
<reference evidence="6 7" key="1">
    <citation type="submission" date="2016-10" db="EMBL/GenBank/DDBJ databases">
        <authorList>
            <person name="de Groot N.N."/>
        </authorList>
    </citation>
    <scope>NUCLEOTIDE SEQUENCE [LARGE SCALE GENOMIC DNA]</scope>
    <source>
        <strain evidence="6 7">SP2</strain>
    </source>
</reference>
<feature type="domain" description="4Fe-4S ferredoxin-type" evidence="5">
    <location>
        <begin position="109"/>
        <end position="138"/>
    </location>
</feature>
<dbReference type="InterPro" id="IPR050954">
    <property type="entry name" value="ET_IronSulfur_Cluster-Binding"/>
</dbReference>
<evidence type="ECO:0000256" key="4">
    <source>
        <dbReference type="ARBA" id="ARBA00023014"/>
    </source>
</evidence>
<dbReference type="InterPro" id="IPR017900">
    <property type="entry name" value="4Fe4S_Fe_S_CS"/>
</dbReference>
<accession>A0A1I3R2S7</accession>
<dbReference type="OrthoDB" id="2837at2157"/>
<sequence length="277" mass="30922">MTMTEQHSLDDEMRTEVEQLQLDENGDDDVDLNMVIDLQRCTGCAACNVGCAQEHNLQEGVAWSSRIIETEGKFPNVSYEYKPTLCNQCEDAPCATGCPTSALYEGEGGITMHDPDKCIGCKYCMVNCPYDEINLHKQDPHPRWDDDEAVIEEGTATPSEVKAEVGVDEDAPPYYNPNREVGEHEHPTRYKGVVEKCTFCVHRLNEGELPRCVEECPCDARIFGDSNDPDSKVSEVLGRYTPDVLKEEQGTEPKVKYVRDYNGGRYEPGKGEPALGD</sequence>
<name>A0A1I3R2S7_9EURY</name>
<evidence type="ECO:0000256" key="2">
    <source>
        <dbReference type="ARBA" id="ARBA00022723"/>
    </source>
</evidence>
<evidence type="ECO:0000313" key="6">
    <source>
        <dbReference type="EMBL" id="SFJ40834.1"/>
    </source>
</evidence>
<dbReference type="Pfam" id="PF13247">
    <property type="entry name" value="Fer4_11"/>
    <property type="match status" value="2"/>
</dbReference>
<dbReference type="GO" id="GO:0051539">
    <property type="term" value="F:4 iron, 4 sulfur cluster binding"/>
    <property type="evidence" value="ECO:0007669"/>
    <property type="project" value="UniProtKB-KW"/>
</dbReference>
<dbReference type="PANTHER" id="PTHR43177:SF3">
    <property type="entry name" value="PROTEIN NRFC HOMOLOG"/>
    <property type="match status" value="1"/>
</dbReference>
<keyword evidence="3" id="KW-0408">Iron</keyword>
<organism evidence="6 7">
    <name type="scientific">Natronobacterium gregoryi</name>
    <dbReference type="NCBI Taxonomy" id="44930"/>
    <lineage>
        <taxon>Archaea</taxon>
        <taxon>Methanobacteriati</taxon>
        <taxon>Methanobacteriota</taxon>
        <taxon>Stenosarchaea group</taxon>
        <taxon>Halobacteria</taxon>
        <taxon>Halobacteriales</taxon>
        <taxon>Natrialbaceae</taxon>
        <taxon>Natronobacterium</taxon>
    </lineage>
</organism>
<keyword evidence="1" id="KW-0004">4Fe-4S</keyword>
<dbReference type="Gene3D" id="3.30.70.20">
    <property type="match status" value="2"/>
</dbReference>
<proteinExistence type="predicted"/>
<dbReference type="InterPro" id="IPR017896">
    <property type="entry name" value="4Fe4S_Fe-S-bd"/>
</dbReference>
<evidence type="ECO:0000313" key="7">
    <source>
        <dbReference type="Proteomes" id="UP000182829"/>
    </source>
</evidence>
<dbReference type="AlphaFoldDB" id="A0A1I3R2S7"/>
<dbReference type="EMBL" id="FORO01000027">
    <property type="protein sequence ID" value="SFJ40834.1"/>
    <property type="molecule type" value="Genomic_DNA"/>
</dbReference>
<protein>
    <submittedName>
        <fullName evidence="6">Prokaryotic molybdopterin-containing oxidoreductase family, iron-sulfur binding subunit</fullName>
    </submittedName>
</protein>
<evidence type="ECO:0000256" key="1">
    <source>
        <dbReference type="ARBA" id="ARBA00022485"/>
    </source>
</evidence>
<dbReference type="SUPFAM" id="SSF54862">
    <property type="entry name" value="4Fe-4S ferredoxins"/>
    <property type="match status" value="1"/>
</dbReference>
<gene>
    <name evidence="6" type="ORF">SAMN05443661_12731</name>
</gene>
<keyword evidence="2" id="KW-0479">Metal-binding</keyword>
<evidence type="ECO:0000259" key="5">
    <source>
        <dbReference type="PROSITE" id="PS51379"/>
    </source>
</evidence>